<name>A0A4R8UUZ1_9MICO</name>
<dbReference type="OrthoDB" id="5117309at2"/>
<dbReference type="EMBL" id="SOEY01000019">
    <property type="protein sequence ID" value="TFB72695.1"/>
    <property type="molecule type" value="Genomic_DNA"/>
</dbReference>
<organism evidence="2 3">
    <name type="scientific">Cryobacterium glaciale</name>
    <dbReference type="NCBI Taxonomy" id="1259145"/>
    <lineage>
        <taxon>Bacteria</taxon>
        <taxon>Bacillati</taxon>
        <taxon>Actinomycetota</taxon>
        <taxon>Actinomycetes</taxon>
        <taxon>Micrococcales</taxon>
        <taxon>Microbacteriaceae</taxon>
        <taxon>Cryobacterium</taxon>
    </lineage>
</organism>
<evidence type="ECO:0000313" key="3">
    <source>
        <dbReference type="Proteomes" id="UP000298173"/>
    </source>
</evidence>
<protein>
    <recommendedName>
        <fullName evidence="4">ATP synthase protein I</fullName>
    </recommendedName>
</protein>
<feature type="transmembrane region" description="Helical" evidence="1">
    <location>
        <begin position="54"/>
        <end position="78"/>
    </location>
</feature>
<feature type="transmembrane region" description="Helical" evidence="1">
    <location>
        <begin position="118"/>
        <end position="142"/>
    </location>
</feature>
<feature type="transmembrane region" description="Helical" evidence="1">
    <location>
        <begin position="90"/>
        <end position="112"/>
    </location>
</feature>
<dbReference type="AlphaFoldDB" id="A0A4R8UUZ1"/>
<evidence type="ECO:0000313" key="2">
    <source>
        <dbReference type="EMBL" id="TFB72695.1"/>
    </source>
</evidence>
<reference evidence="2 3" key="1">
    <citation type="submission" date="2019-03" db="EMBL/GenBank/DDBJ databases">
        <title>Genomics of glacier-inhabiting Cryobacterium strains.</title>
        <authorList>
            <person name="Liu Q."/>
            <person name="Xin Y.-H."/>
        </authorList>
    </citation>
    <scope>NUCLEOTIDE SEQUENCE [LARGE SCALE GENOMIC DNA]</scope>
    <source>
        <strain evidence="2 3">HLT2-23</strain>
    </source>
</reference>
<dbReference type="RefSeq" id="WP_134503288.1">
    <property type="nucleotide sequence ID" value="NZ_SOEY01000019.1"/>
</dbReference>
<gene>
    <name evidence="2" type="ORF">E3O06_10320</name>
</gene>
<dbReference type="Proteomes" id="UP000298173">
    <property type="component" value="Unassembled WGS sequence"/>
</dbReference>
<proteinExistence type="predicted"/>
<sequence>MTSVTPSASTPSASTQATSIPVLRRILVYGGWVALAIAVVGSVIGYLVAGGTGVLSALIGTAMSVAFMGITAGSILLANRVAGNESAIGGFFGIIMGGWLLKFVVFLVLLVVLQDREWIQPMVLFLCIIAGVVGSLVVDAVVVMKSRMPYVSDVTLPPAPVDE</sequence>
<keyword evidence="1" id="KW-0812">Transmembrane</keyword>
<feature type="transmembrane region" description="Helical" evidence="1">
    <location>
        <begin position="26"/>
        <end position="48"/>
    </location>
</feature>
<keyword evidence="1" id="KW-1133">Transmembrane helix</keyword>
<keyword evidence="3" id="KW-1185">Reference proteome</keyword>
<keyword evidence="1" id="KW-0472">Membrane</keyword>
<evidence type="ECO:0000256" key="1">
    <source>
        <dbReference type="SAM" id="Phobius"/>
    </source>
</evidence>
<evidence type="ECO:0008006" key="4">
    <source>
        <dbReference type="Google" id="ProtNLM"/>
    </source>
</evidence>
<comment type="caution">
    <text evidence="2">The sequence shown here is derived from an EMBL/GenBank/DDBJ whole genome shotgun (WGS) entry which is preliminary data.</text>
</comment>
<accession>A0A4R8UUZ1</accession>